<evidence type="ECO:0000256" key="5">
    <source>
        <dbReference type="ARBA" id="ARBA00022801"/>
    </source>
</evidence>
<name>A0ABS2R7T1_9BACI</name>
<evidence type="ECO:0000256" key="1">
    <source>
        <dbReference type="ARBA" id="ARBA00001936"/>
    </source>
</evidence>
<dbReference type="PANTHER" id="PTHR32494:SF19">
    <property type="entry name" value="ALLANTOATE DEIMINASE-RELATED"/>
    <property type="match status" value="1"/>
</dbReference>
<evidence type="ECO:0000256" key="2">
    <source>
        <dbReference type="ARBA" id="ARBA00006153"/>
    </source>
</evidence>
<keyword evidence="6" id="KW-0464">Manganese</keyword>
<keyword evidence="9" id="KW-1185">Reference proteome</keyword>
<evidence type="ECO:0000256" key="4">
    <source>
        <dbReference type="ARBA" id="ARBA00022723"/>
    </source>
</evidence>
<feature type="domain" description="Peptidase M20 dimerisation" evidence="7">
    <location>
        <begin position="238"/>
        <end position="316"/>
    </location>
</feature>
<evidence type="ECO:0000256" key="6">
    <source>
        <dbReference type="ARBA" id="ARBA00023211"/>
    </source>
</evidence>
<dbReference type="Pfam" id="PF01546">
    <property type="entry name" value="Peptidase_M20"/>
    <property type="match status" value="1"/>
</dbReference>
<dbReference type="SUPFAM" id="SSF55031">
    <property type="entry name" value="Bacterial exopeptidase dimerisation domain"/>
    <property type="match status" value="1"/>
</dbReference>
<organism evidence="8 9">
    <name type="scientific">Siminovitchia thermophila</name>
    <dbReference type="NCBI Taxonomy" id="1245522"/>
    <lineage>
        <taxon>Bacteria</taxon>
        <taxon>Bacillati</taxon>
        <taxon>Bacillota</taxon>
        <taxon>Bacilli</taxon>
        <taxon>Bacillales</taxon>
        <taxon>Bacillaceae</taxon>
        <taxon>Siminovitchia</taxon>
    </lineage>
</organism>
<dbReference type="PIRSF" id="PIRSF001235">
    <property type="entry name" value="Amidase_carbamoylase"/>
    <property type="match status" value="1"/>
</dbReference>
<reference evidence="8 9" key="1">
    <citation type="submission" date="2021-01" db="EMBL/GenBank/DDBJ databases">
        <title>Genomic Encyclopedia of Type Strains, Phase IV (KMG-IV): sequencing the most valuable type-strain genomes for metagenomic binning, comparative biology and taxonomic classification.</title>
        <authorList>
            <person name="Goeker M."/>
        </authorList>
    </citation>
    <scope>NUCLEOTIDE SEQUENCE [LARGE SCALE GENOMIC DNA]</scope>
    <source>
        <strain evidence="8 9">DSM 105453</strain>
    </source>
</reference>
<gene>
    <name evidence="8" type="ORF">JOC94_002181</name>
</gene>
<proteinExistence type="inferred from homology"/>
<dbReference type="Proteomes" id="UP000823485">
    <property type="component" value="Unassembled WGS sequence"/>
</dbReference>
<evidence type="ECO:0000256" key="3">
    <source>
        <dbReference type="ARBA" id="ARBA00011738"/>
    </source>
</evidence>
<keyword evidence="4" id="KW-0479">Metal-binding</keyword>
<comment type="cofactor">
    <cofactor evidence="1">
        <name>Mn(2+)</name>
        <dbReference type="ChEBI" id="CHEBI:29035"/>
    </cofactor>
</comment>
<protein>
    <submittedName>
        <fullName evidence="8">Hydantoinase/carbamoylase family amidase</fullName>
    </submittedName>
</protein>
<evidence type="ECO:0000313" key="8">
    <source>
        <dbReference type="EMBL" id="MBM7715194.1"/>
    </source>
</evidence>
<sequence>MWFFTINGERLYSRIMELAKIGQIGKTGVRRLAHSPEDKEAVLLVKRWMEEIGLKTRIDHFGNLIGRLGGAHSDLPVLMVGSHIDTQPYAGRFDGTVGVLGALEALQTMIENNVVPVMSMEVGAFSDEEGNRFHKGLFGSSGILGLLEDGELDRQDKEGMTRRDALIEFGCDPGKFPECEYRHDQIHAFLELHIEQGPVLESKGEPIGIVSGISGPLWLTVELNGFAGDSGSVSMGIRQDALAGAAKIITALNDLASEDPETSTVGTVGSLRFFPNSRNIIPEKVSFTIDLRDIDEERRNAIETRLVEVIKESVKKHQLTYDISEDIRSEPRYCVDWIKQIMREESEDMGLNPPELMSGAFHDALAMSTVCDYGMIFVRSKDEVSHNPKEYSFPRRYFPWGRVIV</sequence>
<accession>A0ABS2R7T1</accession>
<dbReference type="CDD" id="cd03884">
    <property type="entry name" value="M20_bAS"/>
    <property type="match status" value="1"/>
</dbReference>
<dbReference type="NCBIfam" id="TIGR01879">
    <property type="entry name" value="hydantase"/>
    <property type="match status" value="1"/>
</dbReference>
<dbReference type="Pfam" id="PF07687">
    <property type="entry name" value="M20_dimer"/>
    <property type="match status" value="1"/>
</dbReference>
<evidence type="ECO:0000259" key="7">
    <source>
        <dbReference type="Pfam" id="PF07687"/>
    </source>
</evidence>
<comment type="caution">
    <text evidence="8">The sequence shown here is derived from an EMBL/GenBank/DDBJ whole genome shotgun (WGS) entry which is preliminary data.</text>
</comment>
<evidence type="ECO:0000313" key="9">
    <source>
        <dbReference type="Proteomes" id="UP000823485"/>
    </source>
</evidence>
<dbReference type="Gene3D" id="3.30.70.360">
    <property type="match status" value="1"/>
</dbReference>
<keyword evidence="5" id="KW-0378">Hydrolase</keyword>
<dbReference type="InterPro" id="IPR036264">
    <property type="entry name" value="Bact_exopeptidase_dim_dom"/>
</dbReference>
<dbReference type="EMBL" id="JAFBFH010000013">
    <property type="protein sequence ID" value="MBM7715194.1"/>
    <property type="molecule type" value="Genomic_DNA"/>
</dbReference>
<dbReference type="InterPro" id="IPR002933">
    <property type="entry name" value="Peptidase_M20"/>
</dbReference>
<comment type="subunit">
    <text evidence="3">Homodimer.</text>
</comment>
<comment type="similarity">
    <text evidence="2">Belongs to the peptidase M20 family.</text>
</comment>
<dbReference type="InterPro" id="IPR011650">
    <property type="entry name" value="Peptidase_M20_dimer"/>
</dbReference>
<dbReference type="PANTHER" id="PTHR32494">
    <property type="entry name" value="ALLANTOATE DEIMINASE-RELATED"/>
    <property type="match status" value="1"/>
</dbReference>
<dbReference type="Gene3D" id="3.40.630.10">
    <property type="entry name" value="Zn peptidases"/>
    <property type="match status" value="1"/>
</dbReference>
<dbReference type="InterPro" id="IPR010158">
    <property type="entry name" value="Amidase_Cbmase"/>
</dbReference>
<dbReference type="SUPFAM" id="SSF53187">
    <property type="entry name" value="Zn-dependent exopeptidases"/>
    <property type="match status" value="1"/>
</dbReference>